<name>A0A1J1HHZ0_9DIPT</name>
<evidence type="ECO:0000313" key="1">
    <source>
        <dbReference type="EMBL" id="CRK87170.1"/>
    </source>
</evidence>
<accession>A0A1J1HHZ0</accession>
<keyword evidence="2" id="KW-1185">Reference proteome</keyword>
<evidence type="ECO:0000313" key="2">
    <source>
        <dbReference type="Proteomes" id="UP000183832"/>
    </source>
</evidence>
<reference evidence="1 2" key="1">
    <citation type="submission" date="2015-04" db="EMBL/GenBank/DDBJ databases">
        <authorList>
            <person name="Syromyatnikov M.Y."/>
            <person name="Popov V.N."/>
        </authorList>
    </citation>
    <scope>NUCLEOTIDE SEQUENCE [LARGE SCALE GENOMIC DNA]</scope>
</reference>
<organism evidence="1 2">
    <name type="scientific">Clunio marinus</name>
    <dbReference type="NCBI Taxonomy" id="568069"/>
    <lineage>
        <taxon>Eukaryota</taxon>
        <taxon>Metazoa</taxon>
        <taxon>Ecdysozoa</taxon>
        <taxon>Arthropoda</taxon>
        <taxon>Hexapoda</taxon>
        <taxon>Insecta</taxon>
        <taxon>Pterygota</taxon>
        <taxon>Neoptera</taxon>
        <taxon>Endopterygota</taxon>
        <taxon>Diptera</taxon>
        <taxon>Nematocera</taxon>
        <taxon>Chironomoidea</taxon>
        <taxon>Chironomidae</taxon>
        <taxon>Clunio</taxon>
    </lineage>
</organism>
<dbReference type="Proteomes" id="UP000183832">
    <property type="component" value="Unassembled WGS sequence"/>
</dbReference>
<dbReference type="EMBL" id="CVRI01000004">
    <property type="protein sequence ID" value="CRK87170.1"/>
    <property type="molecule type" value="Genomic_DNA"/>
</dbReference>
<sequence length="81" mass="9377">MTRLSEKYYSNATTIRIKRFSLKFCLEIEISIFNYLEDYSKELKSSSNKIFNIQGGDKTLIQYDYPTTLGCKNVALSFNVA</sequence>
<protein>
    <submittedName>
        <fullName evidence="1">CLUMA_CG000978, isoform A</fullName>
    </submittedName>
</protein>
<dbReference type="AlphaFoldDB" id="A0A1J1HHZ0"/>
<gene>
    <name evidence="1" type="ORF">CLUMA_CG000978</name>
</gene>
<proteinExistence type="predicted"/>